<dbReference type="Gene3D" id="3.30.160.60">
    <property type="entry name" value="Classic Zinc Finger"/>
    <property type="match status" value="2"/>
</dbReference>
<feature type="compositionally biased region" description="Low complexity" evidence="10">
    <location>
        <begin position="88"/>
        <end position="97"/>
    </location>
</feature>
<dbReference type="EMBL" id="AVOT02029341">
    <property type="protein sequence ID" value="MBW0522135.1"/>
    <property type="molecule type" value="Genomic_DNA"/>
</dbReference>
<name>A0A9Q3EFZ3_9BASI</name>
<feature type="region of interest" description="Disordered" evidence="10">
    <location>
        <begin position="280"/>
        <end position="325"/>
    </location>
</feature>
<evidence type="ECO:0000256" key="7">
    <source>
        <dbReference type="ARBA" id="ARBA00023163"/>
    </source>
</evidence>
<dbReference type="SMART" id="SM00355">
    <property type="entry name" value="ZnF_C2H2"/>
    <property type="match status" value="2"/>
</dbReference>
<dbReference type="Pfam" id="PF13912">
    <property type="entry name" value="zf-C2H2_6"/>
    <property type="match status" value="1"/>
</dbReference>
<evidence type="ECO:0000256" key="8">
    <source>
        <dbReference type="ARBA" id="ARBA00023242"/>
    </source>
</evidence>
<comment type="caution">
    <text evidence="12">The sequence shown here is derived from an EMBL/GenBank/DDBJ whole genome shotgun (WGS) entry which is preliminary data.</text>
</comment>
<feature type="region of interest" description="Disordered" evidence="10">
    <location>
        <begin position="1"/>
        <end position="101"/>
    </location>
</feature>
<keyword evidence="6" id="KW-0805">Transcription regulation</keyword>
<evidence type="ECO:0000256" key="2">
    <source>
        <dbReference type="ARBA" id="ARBA00022723"/>
    </source>
</evidence>
<feature type="domain" description="C2H2-type" evidence="11">
    <location>
        <begin position="409"/>
        <end position="438"/>
    </location>
</feature>
<evidence type="ECO:0000256" key="3">
    <source>
        <dbReference type="ARBA" id="ARBA00022737"/>
    </source>
</evidence>
<feature type="compositionally biased region" description="Basic and acidic residues" evidence="10">
    <location>
        <begin position="22"/>
        <end position="72"/>
    </location>
</feature>
<dbReference type="OrthoDB" id="6077919at2759"/>
<dbReference type="Pfam" id="PF00096">
    <property type="entry name" value="zf-C2H2"/>
    <property type="match status" value="1"/>
</dbReference>
<comment type="subcellular location">
    <subcellularLocation>
        <location evidence="1">Nucleus</location>
    </subcellularLocation>
</comment>
<evidence type="ECO:0000256" key="10">
    <source>
        <dbReference type="SAM" id="MobiDB-lite"/>
    </source>
</evidence>
<evidence type="ECO:0000256" key="5">
    <source>
        <dbReference type="ARBA" id="ARBA00022833"/>
    </source>
</evidence>
<evidence type="ECO:0000313" key="12">
    <source>
        <dbReference type="EMBL" id="MBW0522135.1"/>
    </source>
</evidence>
<evidence type="ECO:0000256" key="9">
    <source>
        <dbReference type="PROSITE-ProRule" id="PRU00042"/>
    </source>
</evidence>
<reference evidence="12" key="1">
    <citation type="submission" date="2021-03" db="EMBL/GenBank/DDBJ databases">
        <title>Draft genome sequence of rust myrtle Austropuccinia psidii MF-1, a brazilian biotype.</title>
        <authorList>
            <person name="Quecine M.C."/>
            <person name="Pachon D.M.R."/>
            <person name="Bonatelli M.L."/>
            <person name="Correr F.H."/>
            <person name="Franceschini L.M."/>
            <person name="Leite T.F."/>
            <person name="Margarido G.R.A."/>
            <person name="Almeida C.A."/>
            <person name="Ferrarezi J.A."/>
            <person name="Labate C.A."/>
        </authorList>
    </citation>
    <scope>NUCLEOTIDE SEQUENCE</scope>
    <source>
        <strain evidence="12">MF-1</strain>
    </source>
</reference>
<organism evidence="12 13">
    <name type="scientific">Austropuccinia psidii MF-1</name>
    <dbReference type="NCBI Taxonomy" id="1389203"/>
    <lineage>
        <taxon>Eukaryota</taxon>
        <taxon>Fungi</taxon>
        <taxon>Dikarya</taxon>
        <taxon>Basidiomycota</taxon>
        <taxon>Pucciniomycotina</taxon>
        <taxon>Pucciniomycetes</taxon>
        <taxon>Pucciniales</taxon>
        <taxon>Sphaerophragmiaceae</taxon>
        <taxon>Austropuccinia</taxon>
    </lineage>
</organism>
<dbReference type="FunFam" id="3.30.160.60:FF:000125">
    <property type="entry name" value="Putative zinc finger protein 143"/>
    <property type="match status" value="1"/>
</dbReference>
<keyword evidence="2" id="KW-0479">Metal-binding</keyword>
<keyword evidence="4 9" id="KW-0863">Zinc-finger</keyword>
<keyword evidence="7" id="KW-0804">Transcription</keyword>
<dbReference type="SUPFAM" id="SSF57667">
    <property type="entry name" value="beta-beta-alpha zinc fingers"/>
    <property type="match status" value="1"/>
</dbReference>
<evidence type="ECO:0000256" key="6">
    <source>
        <dbReference type="ARBA" id="ARBA00023015"/>
    </source>
</evidence>
<gene>
    <name evidence="12" type="ORF">O181_061850</name>
</gene>
<dbReference type="PROSITE" id="PS50157">
    <property type="entry name" value="ZINC_FINGER_C2H2_2"/>
    <property type="match status" value="2"/>
</dbReference>
<dbReference type="PANTHER" id="PTHR46179:SF13">
    <property type="entry name" value="C2H2-TYPE DOMAIN-CONTAINING PROTEIN"/>
    <property type="match status" value="1"/>
</dbReference>
<evidence type="ECO:0000256" key="4">
    <source>
        <dbReference type="ARBA" id="ARBA00022771"/>
    </source>
</evidence>
<evidence type="ECO:0000256" key="1">
    <source>
        <dbReference type="ARBA" id="ARBA00004123"/>
    </source>
</evidence>
<keyword evidence="5" id="KW-0862">Zinc</keyword>
<evidence type="ECO:0000259" key="11">
    <source>
        <dbReference type="PROSITE" id="PS50157"/>
    </source>
</evidence>
<keyword evidence="13" id="KW-1185">Reference proteome</keyword>
<feature type="compositionally biased region" description="Low complexity" evidence="10">
    <location>
        <begin position="177"/>
        <end position="210"/>
    </location>
</feature>
<proteinExistence type="predicted"/>
<keyword evidence="3" id="KW-0677">Repeat</keyword>
<dbReference type="InterPro" id="IPR013087">
    <property type="entry name" value="Znf_C2H2_type"/>
</dbReference>
<dbReference type="PANTHER" id="PTHR46179">
    <property type="entry name" value="ZINC FINGER PROTEIN"/>
    <property type="match status" value="1"/>
</dbReference>
<dbReference type="InterPro" id="IPR036236">
    <property type="entry name" value="Znf_C2H2_sf"/>
</dbReference>
<dbReference type="GO" id="GO:0000978">
    <property type="term" value="F:RNA polymerase II cis-regulatory region sequence-specific DNA binding"/>
    <property type="evidence" value="ECO:0007669"/>
    <property type="project" value="UniProtKB-ARBA"/>
</dbReference>
<feature type="compositionally biased region" description="Low complexity" evidence="10">
    <location>
        <begin position="1"/>
        <end position="16"/>
    </location>
</feature>
<dbReference type="Proteomes" id="UP000765509">
    <property type="component" value="Unassembled WGS sequence"/>
</dbReference>
<accession>A0A9Q3EFZ3</accession>
<dbReference type="AlphaFoldDB" id="A0A9Q3EFZ3"/>
<feature type="compositionally biased region" description="Pro residues" evidence="10">
    <location>
        <begin position="292"/>
        <end position="307"/>
    </location>
</feature>
<feature type="domain" description="C2H2-type" evidence="11">
    <location>
        <begin position="381"/>
        <end position="408"/>
    </location>
</feature>
<dbReference type="GO" id="GO:0000981">
    <property type="term" value="F:DNA-binding transcription factor activity, RNA polymerase II-specific"/>
    <property type="evidence" value="ECO:0007669"/>
    <property type="project" value="UniProtKB-ARBA"/>
</dbReference>
<dbReference type="GO" id="GO:0005634">
    <property type="term" value="C:nucleus"/>
    <property type="evidence" value="ECO:0007669"/>
    <property type="project" value="UniProtKB-SubCell"/>
</dbReference>
<sequence length="441" mass="49999">MIFDQQSSSQPFQPRSAIAINPDHDHHPVHQRYQTHDQDRDKDKDQDQVKGQEKHIDHDRDLDGETEKEKEPSFNGQNHPINKKVNKSSSPSPTSSPDWSNLALAPFDQLIFSPLPQPRSISTSTLNQDLNHLNLLLPLFDSNEPSLDYQNDQCLSPNGLDLNLDDQFSHLLSPTHSTLPQSNQSNSQSHSTHSTSLSSSSLPPIHPLTPLNIHPFHQSIHSIDDQSTINSNWSHNFEPAISTDSLKFDFDQFNQPIYDQINLDQSSINQLNHHQAYLSNHHLDPSSSSSSPSPPLQPPPPSPPPPNQSTSLQINRKRKSSQSDQIHLASLDLALDQSLIERADDNKENEIKPEKRKRKVNLKVNEIDVTNDSNRKNTKNYVCTECRKTFPRLTSLTQHKLTHNGERPFRCGFEGCTKSFTTSSNSKRHWKTHFTNSSLKL</sequence>
<protein>
    <recommendedName>
        <fullName evidence="11">C2H2-type domain-containing protein</fullName>
    </recommendedName>
</protein>
<dbReference type="InterPro" id="IPR051061">
    <property type="entry name" value="Zinc_finger_trans_reg"/>
</dbReference>
<dbReference type="PROSITE" id="PS00028">
    <property type="entry name" value="ZINC_FINGER_C2H2_1"/>
    <property type="match status" value="2"/>
</dbReference>
<evidence type="ECO:0000313" key="13">
    <source>
        <dbReference type="Proteomes" id="UP000765509"/>
    </source>
</evidence>
<dbReference type="FunFam" id="3.30.160.60:FF:000060">
    <property type="entry name" value="zinc finger protein 436"/>
    <property type="match status" value="1"/>
</dbReference>
<dbReference type="GO" id="GO:0008270">
    <property type="term" value="F:zinc ion binding"/>
    <property type="evidence" value="ECO:0007669"/>
    <property type="project" value="UniProtKB-KW"/>
</dbReference>
<keyword evidence="8" id="KW-0539">Nucleus</keyword>
<feature type="region of interest" description="Disordered" evidence="10">
    <location>
        <begin position="171"/>
        <end position="210"/>
    </location>
</feature>